<evidence type="ECO:0000313" key="2">
    <source>
        <dbReference type="Proteomes" id="UP001279410"/>
    </source>
</evidence>
<dbReference type="Proteomes" id="UP001279410">
    <property type="component" value="Unassembled WGS sequence"/>
</dbReference>
<dbReference type="AlphaFoldDB" id="A0AAD3N5V9"/>
<protein>
    <submittedName>
        <fullName evidence="1">Zinc finger MYM-type protein 1</fullName>
    </submittedName>
</protein>
<proteinExistence type="predicted"/>
<evidence type="ECO:0000313" key="1">
    <source>
        <dbReference type="EMBL" id="GLD65329.1"/>
    </source>
</evidence>
<name>A0AAD3N5V9_LATJO</name>
<sequence length="111" mass="12512">MDIEYCLARIRNTVAALEHMRLKFDSFCDRFEQKCSALGLTESGDRQSIRCERKRAFCNILENISCQMKARFDHFVLRPEGGGPGVQGGGSPFLCAVRLLGSWFPIPLRLG</sequence>
<organism evidence="1 2">
    <name type="scientific">Lates japonicus</name>
    <name type="common">Japanese lates</name>
    <dbReference type="NCBI Taxonomy" id="270547"/>
    <lineage>
        <taxon>Eukaryota</taxon>
        <taxon>Metazoa</taxon>
        <taxon>Chordata</taxon>
        <taxon>Craniata</taxon>
        <taxon>Vertebrata</taxon>
        <taxon>Euteleostomi</taxon>
        <taxon>Actinopterygii</taxon>
        <taxon>Neopterygii</taxon>
        <taxon>Teleostei</taxon>
        <taxon>Neoteleostei</taxon>
        <taxon>Acanthomorphata</taxon>
        <taxon>Carangaria</taxon>
        <taxon>Carangaria incertae sedis</taxon>
        <taxon>Centropomidae</taxon>
        <taxon>Lates</taxon>
    </lineage>
</organism>
<keyword evidence="2" id="KW-1185">Reference proteome</keyword>
<comment type="caution">
    <text evidence="1">The sequence shown here is derived from an EMBL/GenBank/DDBJ whole genome shotgun (WGS) entry which is preliminary data.</text>
</comment>
<reference evidence="1" key="1">
    <citation type="submission" date="2022-08" db="EMBL/GenBank/DDBJ databases">
        <title>Genome sequencing of akame (Lates japonicus).</title>
        <authorList>
            <person name="Hashiguchi Y."/>
            <person name="Takahashi H."/>
        </authorList>
    </citation>
    <scope>NUCLEOTIDE SEQUENCE</scope>
    <source>
        <strain evidence="1">Kochi</strain>
    </source>
</reference>
<gene>
    <name evidence="1" type="ORF">AKAME5_001680400</name>
</gene>
<accession>A0AAD3N5V9</accession>
<dbReference type="EMBL" id="BRZM01000079">
    <property type="protein sequence ID" value="GLD65329.1"/>
    <property type="molecule type" value="Genomic_DNA"/>
</dbReference>